<dbReference type="EMBL" id="VRMN01000002">
    <property type="protein sequence ID" value="KAA8496826.1"/>
    <property type="molecule type" value="Genomic_DNA"/>
</dbReference>
<dbReference type="Proteomes" id="UP000324585">
    <property type="component" value="Unassembled WGS sequence"/>
</dbReference>
<sequence>MAEVFAGWGRALFKRQYKGLYGNKMIRFGFKETDSGKKIRRTWKPNIVTKGLYSELLDEKVPRVRVATSVLRTIKHRHGGSFDKYLLCTPNRILKWQRAIDMKRRLLDIMWKKARAGQIAAEERKRTEKIRQEASGSSAAPSVGLGTVIEPKT</sequence>
<feature type="compositionally biased region" description="Basic and acidic residues" evidence="4">
    <location>
        <begin position="122"/>
        <end position="132"/>
    </location>
</feature>
<dbReference type="GO" id="GO:0003735">
    <property type="term" value="F:structural constituent of ribosome"/>
    <property type="evidence" value="ECO:0007669"/>
    <property type="project" value="InterPro"/>
</dbReference>
<reference evidence="6" key="1">
    <citation type="journal article" date="2019" name="Nat. Commun.">
        <title>Expansion of phycobilisome linker gene families in mesophilic red algae.</title>
        <authorList>
            <person name="Lee J."/>
            <person name="Kim D."/>
            <person name="Bhattacharya D."/>
            <person name="Yoon H.S."/>
        </authorList>
    </citation>
    <scope>NUCLEOTIDE SEQUENCE [LARGE SCALE GENOMIC DNA]</scope>
    <source>
        <strain evidence="6">CCMP 1328</strain>
    </source>
</reference>
<dbReference type="AlphaFoldDB" id="A0A5J4YZP5"/>
<keyword evidence="3" id="KW-0687">Ribonucleoprotein</keyword>
<evidence type="ECO:0000256" key="3">
    <source>
        <dbReference type="ARBA" id="ARBA00023274"/>
    </source>
</evidence>
<accession>A0A5J4YZP5</accession>
<organism evidence="5 6">
    <name type="scientific">Porphyridium purpureum</name>
    <name type="common">Red alga</name>
    <name type="synonym">Porphyridium cruentum</name>
    <dbReference type="NCBI Taxonomy" id="35688"/>
    <lineage>
        <taxon>Eukaryota</taxon>
        <taxon>Rhodophyta</taxon>
        <taxon>Bangiophyceae</taxon>
        <taxon>Porphyridiales</taxon>
        <taxon>Porphyridiaceae</taxon>
        <taxon>Porphyridium</taxon>
    </lineage>
</organism>
<name>A0A5J4YZP5_PORPP</name>
<evidence type="ECO:0000256" key="1">
    <source>
        <dbReference type="ARBA" id="ARBA00008760"/>
    </source>
</evidence>
<keyword evidence="2 5" id="KW-0689">Ribosomal protein</keyword>
<evidence type="ECO:0000313" key="5">
    <source>
        <dbReference type="EMBL" id="KAA8496826.1"/>
    </source>
</evidence>
<dbReference type="OrthoDB" id="361870at2759"/>
<dbReference type="InterPro" id="IPR037147">
    <property type="entry name" value="Ribosomal_bL28_sf"/>
</dbReference>
<comment type="caution">
    <text evidence="5">The sequence shown here is derived from an EMBL/GenBank/DDBJ whole genome shotgun (WGS) entry which is preliminary data.</text>
</comment>
<dbReference type="OMA" id="RTIKHRH"/>
<feature type="region of interest" description="Disordered" evidence="4">
    <location>
        <begin position="122"/>
        <end position="153"/>
    </location>
</feature>
<evidence type="ECO:0000256" key="4">
    <source>
        <dbReference type="SAM" id="MobiDB-lite"/>
    </source>
</evidence>
<dbReference type="Pfam" id="PF00830">
    <property type="entry name" value="Ribosomal_L28"/>
    <property type="match status" value="1"/>
</dbReference>
<comment type="similarity">
    <text evidence="1">Belongs to the bacterial ribosomal protein bL28 family.</text>
</comment>
<proteinExistence type="inferred from homology"/>
<dbReference type="Gene3D" id="2.30.170.40">
    <property type="entry name" value="Ribosomal protein L28/L24"/>
    <property type="match status" value="1"/>
</dbReference>
<dbReference type="InterPro" id="IPR026569">
    <property type="entry name" value="Ribosomal_bL28"/>
</dbReference>
<dbReference type="PANTHER" id="PTHR13528">
    <property type="entry name" value="39S RIBOSOMAL PROTEIN L28, MITOCHONDRIAL"/>
    <property type="match status" value="1"/>
</dbReference>
<dbReference type="GO" id="GO:0005762">
    <property type="term" value="C:mitochondrial large ribosomal subunit"/>
    <property type="evidence" value="ECO:0007669"/>
    <property type="project" value="TreeGrafter"/>
</dbReference>
<dbReference type="PANTHER" id="PTHR13528:SF2">
    <property type="entry name" value="LARGE RIBOSOMAL SUBUNIT PROTEIN BL28M"/>
    <property type="match status" value="1"/>
</dbReference>
<gene>
    <name evidence="5" type="ORF">FVE85_0555</name>
</gene>
<dbReference type="InterPro" id="IPR034704">
    <property type="entry name" value="Ribosomal_bL28/bL31-like_sf"/>
</dbReference>
<keyword evidence="6" id="KW-1185">Reference proteome</keyword>
<evidence type="ECO:0000256" key="2">
    <source>
        <dbReference type="ARBA" id="ARBA00022980"/>
    </source>
</evidence>
<protein>
    <submittedName>
        <fullName evidence="5">54S ribosomal protein L24, mitochondrial</fullName>
    </submittedName>
</protein>
<evidence type="ECO:0000313" key="6">
    <source>
        <dbReference type="Proteomes" id="UP000324585"/>
    </source>
</evidence>
<dbReference type="SUPFAM" id="SSF143800">
    <property type="entry name" value="L28p-like"/>
    <property type="match status" value="1"/>
</dbReference>